<evidence type="ECO:0000313" key="3">
    <source>
        <dbReference type="EMBL" id="SFT73141.1"/>
    </source>
</evidence>
<gene>
    <name evidence="3" type="ORF">SAMN04489724_1889</name>
</gene>
<dbReference type="RefSeq" id="WP_091692406.1">
    <property type="nucleotide sequence ID" value="NZ_FPBF01000002.1"/>
</dbReference>
<dbReference type="STRING" id="305507.SAMN04489724_1889"/>
<dbReference type="Gene3D" id="3.40.50.880">
    <property type="match status" value="1"/>
</dbReference>
<keyword evidence="3" id="KW-0645">Protease</keyword>
<dbReference type="CDD" id="cd03134">
    <property type="entry name" value="GATase1_PfpI_like"/>
    <property type="match status" value="1"/>
</dbReference>
<dbReference type="OrthoDB" id="9792284at2"/>
<evidence type="ECO:0000259" key="2">
    <source>
        <dbReference type="Pfam" id="PF01965"/>
    </source>
</evidence>
<dbReference type="Proteomes" id="UP000199673">
    <property type="component" value="Unassembled WGS sequence"/>
</dbReference>
<protein>
    <submittedName>
        <fullName evidence="3">Protease I</fullName>
    </submittedName>
</protein>
<dbReference type="NCBIfam" id="TIGR01382">
    <property type="entry name" value="PfpI"/>
    <property type="match status" value="1"/>
</dbReference>
<dbReference type="PROSITE" id="PS51276">
    <property type="entry name" value="PEPTIDASE_C56_PFPI"/>
    <property type="match status" value="1"/>
</dbReference>
<keyword evidence="3" id="KW-0378">Hydrolase</keyword>
<dbReference type="PANTHER" id="PTHR42733">
    <property type="entry name" value="DJ-1 PROTEIN"/>
    <property type="match status" value="1"/>
</dbReference>
<comment type="similarity">
    <text evidence="1">Belongs to the peptidase C56 family.</text>
</comment>
<name>A0A1I7ADX4_9BACT</name>
<sequence>MSLLKDVRVAILATNGFEESELTEPKRALEKEGAEVVIISPENDQIKGWKNGDWSDSIKVDARVDQVSASDFDALLLPGGVINPDLLRRDMTSVNFVKSFFEDHKPVAAICHGPQMLIEAEVTNGRTLTSFASVRKDLENSGAHWVDEEVVVDSGLVTSRSPKDLPAFNKKMVEEFREGKHAGQTA</sequence>
<keyword evidence="4" id="KW-1185">Reference proteome</keyword>
<accession>A0A1I7ADX4</accession>
<evidence type="ECO:0000313" key="4">
    <source>
        <dbReference type="Proteomes" id="UP000199673"/>
    </source>
</evidence>
<proteinExistence type="inferred from homology"/>
<feature type="domain" description="DJ-1/PfpI" evidence="2">
    <location>
        <begin position="8"/>
        <end position="175"/>
    </location>
</feature>
<dbReference type="GO" id="GO:0008233">
    <property type="term" value="F:peptidase activity"/>
    <property type="evidence" value="ECO:0007669"/>
    <property type="project" value="UniProtKB-KW"/>
</dbReference>
<dbReference type="PANTHER" id="PTHR42733:SF12">
    <property type="entry name" value="PROTEINASE"/>
    <property type="match status" value="1"/>
</dbReference>
<dbReference type="InterPro" id="IPR002818">
    <property type="entry name" value="DJ-1/PfpI"/>
</dbReference>
<dbReference type="AlphaFoldDB" id="A0A1I7ADX4"/>
<dbReference type="InterPro" id="IPR029062">
    <property type="entry name" value="Class_I_gatase-like"/>
</dbReference>
<dbReference type="SUPFAM" id="SSF52317">
    <property type="entry name" value="Class I glutamine amidotransferase-like"/>
    <property type="match status" value="1"/>
</dbReference>
<organism evidence="3 4">
    <name type="scientific">Algoriphagus locisalis</name>
    <dbReference type="NCBI Taxonomy" id="305507"/>
    <lineage>
        <taxon>Bacteria</taxon>
        <taxon>Pseudomonadati</taxon>
        <taxon>Bacteroidota</taxon>
        <taxon>Cytophagia</taxon>
        <taxon>Cytophagales</taxon>
        <taxon>Cyclobacteriaceae</taxon>
        <taxon>Algoriphagus</taxon>
    </lineage>
</organism>
<dbReference type="Pfam" id="PF01965">
    <property type="entry name" value="DJ-1_PfpI"/>
    <property type="match status" value="1"/>
</dbReference>
<dbReference type="InterPro" id="IPR006286">
    <property type="entry name" value="C56_PfpI-like"/>
</dbReference>
<reference evidence="4" key="1">
    <citation type="submission" date="2016-10" db="EMBL/GenBank/DDBJ databases">
        <authorList>
            <person name="Varghese N."/>
            <person name="Submissions S."/>
        </authorList>
    </citation>
    <scope>NUCLEOTIDE SEQUENCE [LARGE SCALE GENOMIC DNA]</scope>
    <source>
        <strain evidence="4">DSM 23445</strain>
    </source>
</reference>
<dbReference type="EMBL" id="FPBF01000002">
    <property type="protein sequence ID" value="SFT73141.1"/>
    <property type="molecule type" value="Genomic_DNA"/>
</dbReference>
<dbReference type="GO" id="GO:0006508">
    <property type="term" value="P:proteolysis"/>
    <property type="evidence" value="ECO:0007669"/>
    <property type="project" value="UniProtKB-KW"/>
</dbReference>
<evidence type="ECO:0000256" key="1">
    <source>
        <dbReference type="ARBA" id="ARBA00008542"/>
    </source>
</evidence>